<dbReference type="PROSITE" id="PS00010">
    <property type="entry name" value="ASX_HYDROXYL"/>
    <property type="match status" value="1"/>
</dbReference>
<evidence type="ECO:0000256" key="8">
    <source>
        <dbReference type="ARBA" id="ARBA00023157"/>
    </source>
</evidence>
<evidence type="ECO:0000256" key="6">
    <source>
        <dbReference type="ARBA" id="ARBA00022737"/>
    </source>
</evidence>
<dbReference type="SMART" id="SM00179">
    <property type="entry name" value="EGF_CA"/>
    <property type="match status" value="1"/>
</dbReference>
<dbReference type="InterPro" id="IPR018378">
    <property type="entry name" value="C-type_lectin_CS"/>
</dbReference>
<keyword evidence="5" id="KW-0732">Signal</keyword>
<dbReference type="Gene3D" id="3.10.100.10">
    <property type="entry name" value="Mannose-Binding Protein A, subunit A"/>
    <property type="match status" value="1"/>
</dbReference>
<evidence type="ECO:0000256" key="10">
    <source>
        <dbReference type="PROSITE-ProRule" id="PRU00076"/>
    </source>
</evidence>
<dbReference type="PROSITE" id="PS00615">
    <property type="entry name" value="C_TYPE_LECTIN_1"/>
    <property type="match status" value="1"/>
</dbReference>
<evidence type="ECO:0008006" key="16">
    <source>
        <dbReference type="Google" id="ProtNLM"/>
    </source>
</evidence>
<comment type="subcellular location">
    <subcellularLocation>
        <location evidence="1">Secreted</location>
    </subcellularLocation>
</comment>
<evidence type="ECO:0000259" key="12">
    <source>
        <dbReference type="PROSITE" id="PS50026"/>
    </source>
</evidence>
<feature type="domain" description="Sushi" evidence="14">
    <location>
        <begin position="185"/>
        <end position="245"/>
    </location>
</feature>
<reference evidence="15" key="2">
    <citation type="submission" date="2020-05" db="UniProtKB">
        <authorList>
            <consortium name="Ensembl"/>
        </authorList>
    </citation>
    <scope>IDENTIFICATION</scope>
</reference>
<feature type="disulfide bond" evidence="10">
    <location>
        <begin position="23"/>
        <end position="32"/>
    </location>
</feature>
<evidence type="ECO:0000256" key="5">
    <source>
        <dbReference type="ARBA" id="ARBA00022729"/>
    </source>
</evidence>
<dbReference type="InParanoid" id="A0A6I8QKV5"/>
<dbReference type="Pfam" id="PF00059">
    <property type="entry name" value="Lectin_C"/>
    <property type="match status" value="1"/>
</dbReference>
<keyword evidence="6" id="KW-0677">Repeat</keyword>
<dbReference type="InterPro" id="IPR001881">
    <property type="entry name" value="EGF-like_Ca-bd_dom"/>
</dbReference>
<organism evidence="15">
    <name type="scientific">Xenopus tropicalis</name>
    <name type="common">Western clawed frog</name>
    <name type="synonym">Silurana tropicalis</name>
    <dbReference type="NCBI Taxonomy" id="8364"/>
    <lineage>
        <taxon>Eukaryota</taxon>
        <taxon>Metazoa</taxon>
        <taxon>Chordata</taxon>
        <taxon>Craniata</taxon>
        <taxon>Vertebrata</taxon>
        <taxon>Euteleostomi</taxon>
        <taxon>Amphibia</taxon>
        <taxon>Batrachia</taxon>
        <taxon>Anura</taxon>
        <taxon>Pipoidea</taxon>
        <taxon>Pipidae</taxon>
        <taxon>Xenopodinae</taxon>
        <taxon>Xenopus</taxon>
        <taxon>Silurana</taxon>
    </lineage>
</organism>
<feature type="disulfide bond" evidence="11">
    <location>
        <begin position="187"/>
        <end position="230"/>
    </location>
</feature>
<dbReference type="PANTHER" id="PTHR22804:SF42">
    <property type="entry name" value="AGGRECAN CORE PROTEIN"/>
    <property type="match status" value="1"/>
</dbReference>
<evidence type="ECO:0000256" key="2">
    <source>
        <dbReference type="ARBA" id="ARBA00022525"/>
    </source>
</evidence>
<evidence type="ECO:0000259" key="13">
    <source>
        <dbReference type="PROSITE" id="PS50041"/>
    </source>
</evidence>
<dbReference type="CDD" id="cd00054">
    <property type="entry name" value="EGF_CA"/>
    <property type="match status" value="1"/>
</dbReference>
<dbReference type="PROSITE" id="PS50026">
    <property type="entry name" value="EGF_3"/>
    <property type="match status" value="1"/>
</dbReference>
<dbReference type="InterPro" id="IPR001304">
    <property type="entry name" value="C-type_lectin-like"/>
</dbReference>
<dbReference type="SMART" id="SM00032">
    <property type="entry name" value="CCP"/>
    <property type="match status" value="1"/>
</dbReference>
<dbReference type="SMART" id="SM00034">
    <property type="entry name" value="CLECT"/>
    <property type="match status" value="1"/>
</dbReference>
<dbReference type="SUPFAM" id="SSF57535">
    <property type="entry name" value="Complement control module/SCR domain"/>
    <property type="match status" value="1"/>
</dbReference>
<comment type="caution">
    <text evidence="10">Lacks conserved residue(s) required for the propagation of feature annotation.</text>
</comment>
<dbReference type="FunFam" id="3.10.100.10:FF:000003">
    <property type="entry name" value="Versican core protein"/>
    <property type="match status" value="1"/>
</dbReference>
<dbReference type="Gene3D" id="2.10.25.10">
    <property type="entry name" value="Laminin"/>
    <property type="match status" value="1"/>
</dbReference>
<dbReference type="InterPro" id="IPR033987">
    <property type="entry name" value="CSPG_CTLD"/>
</dbReference>
<dbReference type="CDD" id="cd03588">
    <property type="entry name" value="CLECT_CSPGs"/>
    <property type="match status" value="1"/>
</dbReference>
<dbReference type="PANTHER" id="PTHR22804">
    <property type="entry name" value="AGGRECAN/VERSICAN PROTEOGLYCAN"/>
    <property type="match status" value="1"/>
</dbReference>
<dbReference type="Bgee" id="ENSXETG00000038449">
    <property type="expression patterns" value="Expressed in heart and 1 other cell type or tissue"/>
</dbReference>
<feature type="disulfide bond" evidence="11">
    <location>
        <begin position="216"/>
        <end position="243"/>
    </location>
</feature>
<protein>
    <recommendedName>
        <fullName evidence="16">Versican</fullName>
    </recommendedName>
</protein>
<evidence type="ECO:0000256" key="9">
    <source>
        <dbReference type="ARBA" id="ARBA00023180"/>
    </source>
</evidence>
<dbReference type="SUPFAM" id="SSF57196">
    <property type="entry name" value="EGF/Laminin"/>
    <property type="match status" value="1"/>
</dbReference>
<dbReference type="GO" id="GO:0005576">
    <property type="term" value="C:extracellular region"/>
    <property type="evidence" value="ECO:0007669"/>
    <property type="project" value="UniProtKB-SubCell"/>
</dbReference>
<dbReference type="GeneTree" id="ENSGT00940000155971"/>
<proteinExistence type="predicted"/>
<feature type="domain" description="EGF-like" evidence="12">
    <location>
        <begin position="1"/>
        <end position="33"/>
    </location>
</feature>
<evidence type="ECO:0000313" key="15">
    <source>
        <dbReference type="Ensembl" id="ENSXETP00000069196"/>
    </source>
</evidence>
<dbReference type="CDD" id="cd00033">
    <property type="entry name" value="CCP"/>
    <property type="match status" value="1"/>
</dbReference>
<dbReference type="AlphaFoldDB" id="A0A6I8QKV5"/>
<dbReference type="SUPFAM" id="SSF56436">
    <property type="entry name" value="C-type lectin-like"/>
    <property type="match status" value="1"/>
</dbReference>
<keyword evidence="7" id="KW-0106">Calcium</keyword>
<dbReference type="GO" id="GO:0005509">
    <property type="term" value="F:calcium ion binding"/>
    <property type="evidence" value="ECO:0007669"/>
    <property type="project" value="InterPro"/>
</dbReference>
<keyword evidence="8 10" id="KW-1015">Disulfide bond</keyword>
<keyword evidence="9" id="KW-0325">Glycoprotein</keyword>
<dbReference type="Gene3D" id="2.10.70.10">
    <property type="entry name" value="Complement Module, domain 1"/>
    <property type="match status" value="1"/>
</dbReference>
<reference evidence="15" key="1">
    <citation type="journal article" date="2010" name="Science">
        <title>The genome of the Western clawed frog Xenopus tropicalis.</title>
        <authorList>
            <person name="Hellsten U."/>
            <person name="Harland R.M."/>
            <person name="Gilchrist M.J."/>
            <person name="Hendrix D."/>
            <person name="Jurka J."/>
            <person name="Kapitonov V."/>
            <person name="Ovcharenko I."/>
            <person name="Putnam N.H."/>
            <person name="Shu S."/>
            <person name="Taher L."/>
            <person name="Blitz I.L."/>
            <person name="Blumberg B."/>
            <person name="Dichmann D.S."/>
            <person name="Dubchak I."/>
            <person name="Amaya E."/>
            <person name="Detter J.C."/>
            <person name="Fletcher R."/>
            <person name="Gerhard D.S."/>
            <person name="Goodstein D."/>
            <person name="Graves T."/>
            <person name="Grigoriev I.V."/>
            <person name="Grimwood J."/>
            <person name="Kawashima T."/>
            <person name="Lindquist E."/>
            <person name="Lucas S.M."/>
            <person name="Mead P.E."/>
            <person name="Mitros T."/>
            <person name="Ogino H."/>
            <person name="Ohta Y."/>
            <person name="Poliakov A.V."/>
            <person name="Pollet N."/>
            <person name="Robert J."/>
            <person name="Salamov A."/>
            <person name="Sater A.K."/>
            <person name="Schmutz J."/>
            <person name="Terry A."/>
            <person name="Vize P.D."/>
            <person name="Warren W.C."/>
            <person name="Wells D."/>
            <person name="Wills A."/>
            <person name="Wilson R.K."/>
            <person name="Zimmerman L.B."/>
            <person name="Zorn A.M."/>
            <person name="Grainger R."/>
            <person name="Grammer T."/>
            <person name="Khokha M.K."/>
            <person name="Richardson P.M."/>
            <person name="Rokhsar D.S."/>
        </authorList>
    </citation>
    <scope>NUCLEOTIDE SEQUENCE [LARGE SCALE GENOMIC DNA]</scope>
    <source>
        <strain evidence="15">Nigerian</strain>
    </source>
</reference>
<evidence type="ECO:0000256" key="3">
    <source>
        <dbReference type="ARBA" id="ARBA00022536"/>
    </source>
</evidence>
<dbReference type="InterPro" id="IPR016186">
    <property type="entry name" value="C-type_lectin-like/link_sf"/>
</dbReference>
<keyword evidence="4 11" id="KW-0768">Sushi</keyword>
<evidence type="ECO:0000256" key="7">
    <source>
        <dbReference type="ARBA" id="ARBA00022837"/>
    </source>
</evidence>
<dbReference type="InterPro" id="IPR035976">
    <property type="entry name" value="Sushi/SCR/CCP_sf"/>
</dbReference>
<dbReference type="PROSITE" id="PS50041">
    <property type="entry name" value="C_TYPE_LECTIN_2"/>
    <property type="match status" value="1"/>
</dbReference>
<feature type="domain" description="C-type lectin" evidence="13">
    <location>
        <begin position="67"/>
        <end position="181"/>
    </location>
</feature>
<dbReference type="InterPro" id="IPR000436">
    <property type="entry name" value="Sushi_SCR_CCP_dom"/>
</dbReference>
<sequence>CTGPPCVNGATCVDGIDSFKCLCLPSYGGDLCQIGTDRNGWTIKNSGSWFFSYAFYLEVCEDGWTKFQGHCYKHFSERETWVDAENVCRYHQSHLASILTPEEQEFVNGNAQDYQWIGLNDKTIENDFRWSDANPLQYENWRPNQPDNFFTTGEDCVVMIWHERGEWNDVPCNYHLPFTCKKGTVACGDPPAVQNAYTLGKKKARYEISSLVRYQCNQGYLQRHVPIIRCLPTGHWDEPRIQCIDREYIVTYLFFHDTFPLNEKHINSWIFTTKSCGVKNPTHNPKYRG</sequence>
<evidence type="ECO:0000256" key="4">
    <source>
        <dbReference type="ARBA" id="ARBA00022659"/>
    </source>
</evidence>
<dbReference type="InterPro" id="IPR050691">
    <property type="entry name" value="Hyaluronan_bind_Proteoglycan"/>
</dbReference>
<evidence type="ECO:0000256" key="1">
    <source>
        <dbReference type="ARBA" id="ARBA00004613"/>
    </source>
</evidence>
<dbReference type="Ensembl" id="ENSXETT00000070695">
    <property type="protein sequence ID" value="ENSXETP00000069196"/>
    <property type="gene ID" value="ENSXETG00000038449"/>
</dbReference>
<accession>A0A6I8QKV5</accession>
<evidence type="ECO:0000256" key="11">
    <source>
        <dbReference type="PROSITE-ProRule" id="PRU00302"/>
    </source>
</evidence>
<dbReference type="FunFam" id="2.10.25.10:FF:000006">
    <property type="entry name" value="Versican core protein-like isoform 1"/>
    <property type="match status" value="1"/>
</dbReference>
<dbReference type="Pfam" id="PF00084">
    <property type="entry name" value="Sushi"/>
    <property type="match status" value="1"/>
</dbReference>
<dbReference type="InterPro" id="IPR000742">
    <property type="entry name" value="EGF"/>
</dbReference>
<dbReference type="PROSITE" id="PS50923">
    <property type="entry name" value="SUSHI"/>
    <property type="match status" value="1"/>
</dbReference>
<dbReference type="FunFam" id="2.10.70.10:FF:000003">
    <property type="entry name" value="Versican core protein"/>
    <property type="match status" value="1"/>
</dbReference>
<name>A0A6I8QKV5_XENTR</name>
<dbReference type="PROSITE" id="PS00022">
    <property type="entry name" value="EGF_1"/>
    <property type="match status" value="1"/>
</dbReference>
<keyword evidence="3 10" id="KW-0245">EGF-like domain</keyword>
<dbReference type="InterPro" id="IPR000152">
    <property type="entry name" value="EGF-type_Asp/Asn_hydroxyl_site"/>
</dbReference>
<evidence type="ECO:0000259" key="14">
    <source>
        <dbReference type="PROSITE" id="PS50923"/>
    </source>
</evidence>
<keyword evidence="2" id="KW-0964">Secreted</keyword>
<dbReference type="InterPro" id="IPR016187">
    <property type="entry name" value="CTDL_fold"/>
</dbReference>